<dbReference type="SUPFAM" id="SSF46689">
    <property type="entry name" value="Homeodomain-like"/>
    <property type="match status" value="1"/>
</dbReference>
<sequence>MTVGTMLAQRAERANLGAQADRVIQVLAQMPQFASYASGREVAERAGVNVSTVVRTAQQLQFEGWSDLRQALRAEYLDSLVTTNPERPESTEAAAQMLRQDVANLAAVSSAANVTAIKSVADAMKAARRIVLITSGSGAGPAQVLSYLASVYGYDIRLSAGSATSQAIHVSHLDERDCVIVINVWRLTSTLRGLTRLARERGATIAVLTDLHSSPLNTYADHVVITPIEGIYVTPSLTAMVAVVQAILAELESSDARFSAGRIERAWDTLGLMDDQA</sequence>
<dbReference type="SUPFAM" id="SSF53697">
    <property type="entry name" value="SIS domain"/>
    <property type="match status" value="1"/>
</dbReference>
<dbReference type="InterPro" id="IPR001347">
    <property type="entry name" value="SIS_dom"/>
</dbReference>
<dbReference type="GO" id="GO:0003700">
    <property type="term" value="F:DNA-binding transcription factor activity"/>
    <property type="evidence" value="ECO:0007669"/>
    <property type="project" value="InterPro"/>
</dbReference>
<name>A0A652YPB9_NOCGL</name>
<reference evidence="4" key="1">
    <citation type="submission" date="2019-07" db="EMBL/GenBank/DDBJ databases">
        <title>Genomic Encyclopedia of Type Strains, Phase IV (KMG-IV): sequencing the most valuable type-strain genomes for metagenomic binning, comparative biology and taxonomic classification.</title>
        <authorList>
            <person name="Goeker M."/>
        </authorList>
    </citation>
    <scope>NUCLEOTIDE SEQUENCE</scope>
    <source>
        <strain evidence="4">DSM 44596</strain>
    </source>
</reference>
<comment type="caution">
    <text evidence="4">The sequence shown here is derived from an EMBL/GenBank/DDBJ whole genome shotgun (WGS) entry which is preliminary data.</text>
</comment>
<dbReference type="CDD" id="cd05013">
    <property type="entry name" value="SIS_RpiR"/>
    <property type="match status" value="1"/>
</dbReference>
<evidence type="ECO:0000256" key="2">
    <source>
        <dbReference type="ARBA" id="ARBA00023125"/>
    </source>
</evidence>
<keyword evidence="3" id="KW-0804">Transcription</keyword>
<evidence type="ECO:0000313" key="4">
    <source>
        <dbReference type="EMBL" id="TYQ03969.1"/>
    </source>
</evidence>
<dbReference type="GO" id="GO:0097367">
    <property type="term" value="F:carbohydrate derivative binding"/>
    <property type="evidence" value="ECO:0007669"/>
    <property type="project" value="InterPro"/>
</dbReference>
<dbReference type="InterPro" id="IPR009057">
    <property type="entry name" value="Homeodomain-like_sf"/>
</dbReference>
<evidence type="ECO:0000256" key="3">
    <source>
        <dbReference type="ARBA" id="ARBA00023163"/>
    </source>
</evidence>
<keyword evidence="1" id="KW-0805">Transcription regulation</keyword>
<keyword evidence="2" id="KW-0238">DNA-binding</keyword>
<dbReference type="InterPro" id="IPR036388">
    <property type="entry name" value="WH-like_DNA-bd_sf"/>
</dbReference>
<dbReference type="Pfam" id="PF01418">
    <property type="entry name" value="HTH_6"/>
    <property type="match status" value="1"/>
</dbReference>
<organism evidence="4">
    <name type="scientific">Nocardia globerula</name>
    <dbReference type="NCBI Taxonomy" id="1818"/>
    <lineage>
        <taxon>Bacteria</taxon>
        <taxon>Bacillati</taxon>
        <taxon>Actinomycetota</taxon>
        <taxon>Actinomycetes</taxon>
        <taxon>Mycobacteriales</taxon>
        <taxon>Nocardiaceae</taxon>
        <taxon>Nocardia</taxon>
    </lineage>
</organism>
<dbReference type="InterPro" id="IPR047640">
    <property type="entry name" value="RpiR-like"/>
</dbReference>
<dbReference type="PROSITE" id="PS51071">
    <property type="entry name" value="HTH_RPIR"/>
    <property type="match status" value="1"/>
</dbReference>
<proteinExistence type="predicted"/>
<evidence type="ECO:0000256" key="1">
    <source>
        <dbReference type="ARBA" id="ARBA00023015"/>
    </source>
</evidence>
<accession>A0A652YPB9</accession>
<protein>
    <submittedName>
        <fullName evidence="4">RpiR family transcriptional regulator</fullName>
    </submittedName>
</protein>
<dbReference type="Pfam" id="PF01380">
    <property type="entry name" value="SIS"/>
    <property type="match status" value="1"/>
</dbReference>
<dbReference type="InterPro" id="IPR000281">
    <property type="entry name" value="HTH_RpiR"/>
</dbReference>
<dbReference type="PANTHER" id="PTHR30514:SF18">
    <property type="entry name" value="RPIR-FAMILY TRANSCRIPTIONAL REGULATOR"/>
    <property type="match status" value="1"/>
</dbReference>
<gene>
    <name evidence="4" type="ORF">FNL38_104341</name>
</gene>
<dbReference type="EMBL" id="VNIQ01000004">
    <property type="protein sequence ID" value="TYQ03969.1"/>
    <property type="molecule type" value="Genomic_DNA"/>
</dbReference>
<dbReference type="AlphaFoldDB" id="A0A652YPB9"/>
<dbReference type="Gene3D" id="1.10.10.10">
    <property type="entry name" value="Winged helix-like DNA-binding domain superfamily/Winged helix DNA-binding domain"/>
    <property type="match status" value="1"/>
</dbReference>
<dbReference type="Gene3D" id="3.40.50.10490">
    <property type="entry name" value="Glucose-6-phosphate isomerase like protein, domain 1"/>
    <property type="match status" value="1"/>
</dbReference>
<dbReference type="InterPro" id="IPR035472">
    <property type="entry name" value="RpiR-like_SIS"/>
</dbReference>
<dbReference type="PANTHER" id="PTHR30514">
    <property type="entry name" value="GLUCOKINASE"/>
    <property type="match status" value="1"/>
</dbReference>
<dbReference type="PROSITE" id="PS51464">
    <property type="entry name" value="SIS"/>
    <property type="match status" value="1"/>
</dbReference>
<dbReference type="GO" id="GO:1901135">
    <property type="term" value="P:carbohydrate derivative metabolic process"/>
    <property type="evidence" value="ECO:0007669"/>
    <property type="project" value="InterPro"/>
</dbReference>
<dbReference type="GO" id="GO:0003677">
    <property type="term" value="F:DNA binding"/>
    <property type="evidence" value="ECO:0007669"/>
    <property type="project" value="UniProtKB-KW"/>
</dbReference>
<dbReference type="InterPro" id="IPR046348">
    <property type="entry name" value="SIS_dom_sf"/>
</dbReference>